<dbReference type="SUPFAM" id="SSF54928">
    <property type="entry name" value="RNA-binding domain, RBD"/>
    <property type="match status" value="1"/>
</dbReference>
<evidence type="ECO:0000313" key="2">
    <source>
        <dbReference type="EMBL" id="CAH8371451.1"/>
    </source>
</evidence>
<dbReference type="GO" id="GO:0003723">
    <property type="term" value="F:RNA binding"/>
    <property type="evidence" value="ECO:0007669"/>
    <property type="project" value="UniProtKB-KW"/>
</dbReference>
<keyword evidence="1" id="KW-0694">RNA-binding</keyword>
<evidence type="ECO:0008006" key="4">
    <source>
        <dbReference type="Google" id="ProtNLM"/>
    </source>
</evidence>
<protein>
    <recommendedName>
        <fullName evidence="4">Nucleolin 1-like</fullName>
    </recommendedName>
</protein>
<dbReference type="InterPro" id="IPR012677">
    <property type="entry name" value="Nucleotide-bd_a/b_plait_sf"/>
</dbReference>
<evidence type="ECO:0000313" key="3">
    <source>
        <dbReference type="Proteomes" id="UP001642260"/>
    </source>
</evidence>
<sequence>MDIYAILRSGGEEFESEAAEKAFTDKCSGKPRVLISVEGYNTCLHEDDIKKELINHFNSCCEVGTVIVRKDPDNSPNLYRRAYVILLGDGAEEKAMQLNGTDIGGWKALVKVEPDQEDEESSRYRSSLFDEVLNDPKFWFGVSVRGYDTSLPVDKVESDLKEHFSNCGEITHVFVNTHEEQTNIYFARQQEEARALFLDGTEVGGFELDVRRVASVLSNRPFGNGEIPLGYTIPAHMFEFASKMNEEIDEKVRVFKKQRNII</sequence>
<evidence type="ECO:0000256" key="1">
    <source>
        <dbReference type="ARBA" id="ARBA00022884"/>
    </source>
</evidence>
<reference evidence="2 3" key="1">
    <citation type="submission" date="2022-03" db="EMBL/GenBank/DDBJ databases">
        <authorList>
            <person name="Macdonald S."/>
            <person name="Ahmed S."/>
            <person name="Newling K."/>
        </authorList>
    </citation>
    <scope>NUCLEOTIDE SEQUENCE [LARGE SCALE GENOMIC DNA]</scope>
</reference>
<gene>
    <name evidence="2" type="ORF">ERUC_LOCUS31521</name>
</gene>
<comment type="caution">
    <text evidence="2">The sequence shown here is derived from an EMBL/GenBank/DDBJ whole genome shotgun (WGS) entry which is preliminary data.</text>
</comment>
<dbReference type="PANTHER" id="PTHR23236">
    <property type="entry name" value="EUKARYOTIC TRANSLATION INITIATION FACTOR 4B/4H"/>
    <property type="match status" value="1"/>
</dbReference>
<dbReference type="PANTHER" id="PTHR23236:SF56">
    <property type="entry name" value="RRM DOMAIN-CONTAINING PROTEIN"/>
    <property type="match status" value="1"/>
</dbReference>
<dbReference type="AlphaFoldDB" id="A0ABC8L2K5"/>
<organism evidence="2 3">
    <name type="scientific">Eruca vesicaria subsp. sativa</name>
    <name type="common">Garden rocket</name>
    <name type="synonym">Eruca sativa</name>
    <dbReference type="NCBI Taxonomy" id="29727"/>
    <lineage>
        <taxon>Eukaryota</taxon>
        <taxon>Viridiplantae</taxon>
        <taxon>Streptophyta</taxon>
        <taxon>Embryophyta</taxon>
        <taxon>Tracheophyta</taxon>
        <taxon>Spermatophyta</taxon>
        <taxon>Magnoliopsida</taxon>
        <taxon>eudicotyledons</taxon>
        <taxon>Gunneridae</taxon>
        <taxon>Pentapetalae</taxon>
        <taxon>rosids</taxon>
        <taxon>malvids</taxon>
        <taxon>Brassicales</taxon>
        <taxon>Brassicaceae</taxon>
        <taxon>Brassiceae</taxon>
        <taxon>Eruca</taxon>
    </lineage>
</organism>
<keyword evidence="3" id="KW-1185">Reference proteome</keyword>
<dbReference type="InterPro" id="IPR035979">
    <property type="entry name" value="RBD_domain_sf"/>
</dbReference>
<name>A0ABC8L2K5_ERUVS</name>
<proteinExistence type="predicted"/>
<dbReference type="Gene3D" id="3.30.70.330">
    <property type="match status" value="2"/>
</dbReference>
<accession>A0ABC8L2K5</accession>
<dbReference type="Proteomes" id="UP001642260">
    <property type="component" value="Unassembled WGS sequence"/>
</dbReference>
<dbReference type="EMBL" id="CAKOAT010429598">
    <property type="protein sequence ID" value="CAH8371451.1"/>
    <property type="molecule type" value="Genomic_DNA"/>
</dbReference>